<dbReference type="KEGG" id="tva:4756386"/>
<accession>A2F912</accession>
<dbReference type="EMBL" id="DS113669">
    <property type="protein sequence ID" value="EAX98587.1"/>
    <property type="molecule type" value="Genomic_DNA"/>
</dbReference>
<dbReference type="PANTHER" id="PTHR16861">
    <property type="entry name" value="GLYCOPROTEIN 38"/>
    <property type="match status" value="1"/>
</dbReference>
<keyword evidence="1" id="KW-0472">Membrane</keyword>
<protein>
    <submittedName>
        <fullName evidence="2">Uncharacterized protein</fullName>
    </submittedName>
</protein>
<keyword evidence="1" id="KW-0812">Transmembrane</keyword>
<dbReference type="RefSeq" id="XP_001311517.1">
    <property type="nucleotide sequence ID" value="XM_001311516.1"/>
</dbReference>
<keyword evidence="1" id="KW-1133">Transmembrane helix</keyword>
<reference evidence="2" key="1">
    <citation type="submission" date="2006-10" db="EMBL/GenBank/DDBJ databases">
        <authorList>
            <person name="Amadeo P."/>
            <person name="Zhao Q."/>
            <person name="Wortman J."/>
            <person name="Fraser-Liggett C."/>
            <person name="Carlton J."/>
        </authorList>
    </citation>
    <scope>NUCLEOTIDE SEQUENCE</scope>
    <source>
        <strain evidence="2">G3</strain>
    </source>
</reference>
<organism evidence="2 3">
    <name type="scientific">Trichomonas vaginalis (strain ATCC PRA-98 / G3)</name>
    <dbReference type="NCBI Taxonomy" id="412133"/>
    <lineage>
        <taxon>Eukaryota</taxon>
        <taxon>Metamonada</taxon>
        <taxon>Parabasalia</taxon>
        <taxon>Trichomonadida</taxon>
        <taxon>Trichomonadidae</taxon>
        <taxon>Trichomonas</taxon>
    </lineage>
</organism>
<evidence type="ECO:0000256" key="1">
    <source>
        <dbReference type="SAM" id="Phobius"/>
    </source>
</evidence>
<reference evidence="2" key="2">
    <citation type="journal article" date="2007" name="Science">
        <title>Draft genome sequence of the sexually transmitted pathogen Trichomonas vaginalis.</title>
        <authorList>
            <person name="Carlton J.M."/>
            <person name="Hirt R.P."/>
            <person name="Silva J.C."/>
            <person name="Delcher A.L."/>
            <person name="Schatz M."/>
            <person name="Zhao Q."/>
            <person name="Wortman J.R."/>
            <person name="Bidwell S.L."/>
            <person name="Alsmark U.C.M."/>
            <person name="Besteiro S."/>
            <person name="Sicheritz-Ponten T."/>
            <person name="Noel C.J."/>
            <person name="Dacks J.B."/>
            <person name="Foster P.G."/>
            <person name="Simillion C."/>
            <person name="Van de Peer Y."/>
            <person name="Miranda-Saavedra D."/>
            <person name="Barton G.J."/>
            <person name="Westrop G.D."/>
            <person name="Mueller S."/>
            <person name="Dessi D."/>
            <person name="Fiori P.L."/>
            <person name="Ren Q."/>
            <person name="Paulsen I."/>
            <person name="Zhang H."/>
            <person name="Bastida-Corcuera F.D."/>
            <person name="Simoes-Barbosa A."/>
            <person name="Brown M.T."/>
            <person name="Hayes R.D."/>
            <person name="Mukherjee M."/>
            <person name="Okumura C.Y."/>
            <person name="Schneider R."/>
            <person name="Smith A.J."/>
            <person name="Vanacova S."/>
            <person name="Villalvazo M."/>
            <person name="Haas B.J."/>
            <person name="Pertea M."/>
            <person name="Feldblyum T.V."/>
            <person name="Utterback T.R."/>
            <person name="Shu C.L."/>
            <person name="Osoegawa K."/>
            <person name="de Jong P.J."/>
            <person name="Hrdy I."/>
            <person name="Horvathova L."/>
            <person name="Zubacova Z."/>
            <person name="Dolezal P."/>
            <person name="Malik S.B."/>
            <person name="Logsdon J.M. Jr."/>
            <person name="Henze K."/>
            <person name="Gupta A."/>
            <person name="Wang C.C."/>
            <person name="Dunne R.L."/>
            <person name="Upcroft J.A."/>
            <person name="Upcroft P."/>
            <person name="White O."/>
            <person name="Salzberg S.L."/>
            <person name="Tang P."/>
            <person name="Chiu C.-H."/>
            <person name="Lee Y.-S."/>
            <person name="Embley T.M."/>
            <person name="Coombs G.H."/>
            <person name="Mottram J.C."/>
            <person name="Tachezy J."/>
            <person name="Fraser-Liggett C.M."/>
            <person name="Johnson P.J."/>
        </authorList>
    </citation>
    <scope>NUCLEOTIDE SEQUENCE [LARGE SCALE GENOMIC DNA]</scope>
    <source>
        <strain evidence="2">G3</strain>
    </source>
</reference>
<proteinExistence type="predicted"/>
<feature type="transmembrane region" description="Helical" evidence="1">
    <location>
        <begin position="306"/>
        <end position="330"/>
    </location>
</feature>
<sequence length="342" mass="37519">MIRNMLTFGNLTYRVPLTISPRDAFPECTIVQTVQNIGIPRIYPLKNNELFCLVGSCMIAGKGDYEGTTAVPVNKSGKVEFIKSDPIKNLLVSLGQLNTIAESIPVTKIECLSSDGCRVQYMGVTPSVYLKYDEKILGIRTHNTVGFKTIVSTLRKGNIKLGVSTSYELEDDKSVDTKRIIAHGIISTPDLKKGTFKREKYADFALKVNTSKLNNHKERSGTLPEATSYQLISGLNYAESEDYSPGSSIKISGSTTINWEPSKNEAQLENDAEWYYPEVSATLSTSGGAYTKDNINQKYPGDGSSAGVIVAVVVICMLVACIIIGVVIYFMKKKKADSYNEV</sequence>
<evidence type="ECO:0000313" key="3">
    <source>
        <dbReference type="Proteomes" id="UP000001542"/>
    </source>
</evidence>
<name>A2F912_TRIV3</name>
<dbReference type="VEuPathDB" id="TrichDB:TVAGG3_0827920"/>
<dbReference type="PANTHER" id="PTHR16861:SF4">
    <property type="entry name" value="SH3 DOMAIN PROTEIN (AFU_ORTHOLOGUE AFUA_1G13610)"/>
    <property type="match status" value="1"/>
</dbReference>
<dbReference type="AlphaFoldDB" id="A2F912"/>
<evidence type="ECO:0000313" key="2">
    <source>
        <dbReference type="EMBL" id="EAX98587.1"/>
    </source>
</evidence>
<dbReference type="InParanoid" id="A2F912"/>
<dbReference type="VEuPathDB" id="TrichDB:TVAG_090750"/>
<gene>
    <name evidence="2" type="ORF">TVAG_090750</name>
</gene>
<dbReference type="Proteomes" id="UP000001542">
    <property type="component" value="Unassembled WGS sequence"/>
</dbReference>
<keyword evidence="3" id="KW-1185">Reference proteome</keyword>